<dbReference type="AlphaFoldDB" id="K6Q0F3"/>
<dbReference type="InterPro" id="IPR045175">
    <property type="entry name" value="M28_fam"/>
</dbReference>
<reference evidence="4" key="2">
    <citation type="submission" date="2012-10" db="EMBL/GenBank/DDBJ databases">
        <title>Improved high-quality draft of Thermaerobacter subterraneus C21, DSM 13965.</title>
        <authorList>
            <consortium name="DOE Joint Genome Institute"/>
            <person name="Eisen J."/>
            <person name="Huntemann M."/>
            <person name="Wei C.-L."/>
            <person name="Han J."/>
            <person name="Detter J.C."/>
            <person name="Han C."/>
            <person name="Tapia R."/>
            <person name="Chen A."/>
            <person name="Kyrpides N."/>
            <person name="Mavromatis K."/>
            <person name="Markowitz V."/>
            <person name="Szeto E."/>
            <person name="Ivanova N."/>
            <person name="Mikhailova N."/>
            <person name="Ovchinnikova G."/>
            <person name="Pagani I."/>
            <person name="Pati A."/>
            <person name="Goodwin L."/>
            <person name="Nordberg H.P."/>
            <person name="Cantor M.N."/>
            <person name="Hua S.X."/>
            <person name="Woyke T."/>
            <person name="Eisen J."/>
            <person name="Klenk H.-P."/>
        </authorList>
    </citation>
    <scope>NUCLEOTIDE SEQUENCE [LARGE SCALE GENOMIC DNA]</scope>
    <source>
        <strain evidence="4">DSM 13965</strain>
    </source>
</reference>
<feature type="region of interest" description="Disordered" evidence="1">
    <location>
        <begin position="147"/>
        <end position="180"/>
    </location>
</feature>
<comment type="caution">
    <text evidence="4">The sequence shown here is derived from an EMBL/GenBank/DDBJ whole genome shotgun (WGS) entry which is preliminary data.</text>
</comment>
<keyword evidence="4" id="KW-0378">Hydrolase</keyword>
<feature type="transmembrane region" description="Helical" evidence="2">
    <location>
        <begin position="67"/>
        <end position="85"/>
    </location>
</feature>
<sequence>MGGTRTAATGEPPVPDPWDDLESLCRLPHRGTCTPEEGRAARWLAARLAELGFEVDLQPFTAPRHTLYLGPGLTGLVLAALGLAGARWAGPGAGSGLLALMALVTLVPLLGELALWPGGIPVSLAWVVPRGRSQNVVARWPQGAPRAAAARQPAEAGPGPSAAGLPAAGPQEPPGGRRGEPGPLHLVITAHYDTQWGSWLFAPRFLPWLQAFFVAGYAAFAAVPLLLAARAAGMAAAAPLAAAALVSAAVAGFLLLSWATGRPINGANDNGSGVAVALALARRWAARPLPGVELVVALTGAEETGMRGMAALLSHPWFPRPRGSRVAVLNIDNVGAGRLHYLTAEGMLLPVRYDARLVQEARRLAAALPAGRLTPGPRPLLPTDALVPAARRIPVITFLATGPGGRIPHYHWHTDRLEHVDRAHLAEVARVLWTYVAQLAGEPRAGRYPPERASANRPRTWT</sequence>
<organism evidence="4 5">
    <name type="scientific">Thermaerobacter subterraneus DSM 13965</name>
    <dbReference type="NCBI Taxonomy" id="867903"/>
    <lineage>
        <taxon>Bacteria</taxon>
        <taxon>Bacillati</taxon>
        <taxon>Bacillota</taxon>
        <taxon>Clostridia</taxon>
        <taxon>Eubacteriales</taxon>
        <taxon>Clostridiales Family XVII. Incertae Sedis</taxon>
        <taxon>Thermaerobacter</taxon>
    </lineage>
</organism>
<evidence type="ECO:0000256" key="1">
    <source>
        <dbReference type="SAM" id="MobiDB-lite"/>
    </source>
</evidence>
<protein>
    <submittedName>
        <fullName evidence="4">Aminopeptidase</fullName>
    </submittedName>
</protein>
<evidence type="ECO:0000313" key="4">
    <source>
        <dbReference type="EMBL" id="EKP94379.1"/>
    </source>
</evidence>
<gene>
    <name evidence="4" type="ORF">ThesuDRAFT_02112</name>
</gene>
<keyword evidence="4" id="KW-0645">Protease</keyword>
<keyword evidence="2" id="KW-0472">Membrane</keyword>
<name>K6Q0F3_9FIRM</name>
<dbReference type="InterPro" id="IPR007484">
    <property type="entry name" value="Peptidase_M28"/>
</dbReference>
<dbReference type="GO" id="GO:0004177">
    <property type="term" value="F:aminopeptidase activity"/>
    <property type="evidence" value="ECO:0007669"/>
    <property type="project" value="UniProtKB-KW"/>
</dbReference>
<keyword evidence="2" id="KW-0812">Transmembrane</keyword>
<dbReference type="RefSeq" id="WP_006904394.1">
    <property type="nucleotide sequence ID" value="NZ_JH976535.1"/>
</dbReference>
<evidence type="ECO:0000313" key="5">
    <source>
        <dbReference type="Proteomes" id="UP000005710"/>
    </source>
</evidence>
<dbReference type="Gene3D" id="3.40.630.10">
    <property type="entry name" value="Zn peptidases"/>
    <property type="match status" value="1"/>
</dbReference>
<keyword evidence="4" id="KW-0031">Aminopeptidase</keyword>
<dbReference type="GO" id="GO:0006508">
    <property type="term" value="P:proteolysis"/>
    <property type="evidence" value="ECO:0007669"/>
    <property type="project" value="InterPro"/>
</dbReference>
<dbReference type="HOGENOM" id="CLU_047405_0_0_9"/>
<dbReference type="STRING" id="867903.ThesuDRAFT_02112"/>
<feature type="transmembrane region" description="Helical" evidence="2">
    <location>
        <begin position="208"/>
        <end position="228"/>
    </location>
</feature>
<dbReference type="eggNOG" id="COG2234">
    <property type="taxonomic scope" value="Bacteria"/>
</dbReference>
<dbReference type="PANTHER" id="PTHR12147">
    <property type="entry name" value="METALLOPEPTIDASE M28 FAMILY MEMBER"/>
    <property type="match status" value="1"/>
</dbReference>
<dbReference type="Pfam" id="PF04389">
    <property type="entry name" value="Peptidase_M28"/>
    <property type="match status" value="1"/>
</dbReference>
<dbReference type="OrthoDB" id="1726450at2"/>
<evidence type="ECO:0000259" key="3">
    <source>
        <dbReference type="Pfam" id="PF04389"/>
    </source>
</evidence>
<dbReference type="Proteomes" id="UP000005710">
    <property type="component" value="Unassembled WGS sequence"/>
</dbReference>
<feature type="domain" description="Peptidase M28" evidence="3">
    <location>
        <begin position="262"/>
        <end position="435"/>
    </location>
</feature>
<keyword evidence="2" id="KW-1133">Transmembrane helix</keyword>
<dbReference type="SUPFAM" id="SSF53187">
    <property type="entry name" value="Zn-dependent exopeptidases"/>
    <property type="match status" value="1"/>
</dbReference>
<reference evidence="4" key="1">
    <citation type="submission" date="2010-10" db="EMBL/GenBank/DDBJ databases">
        <authorList>
            <consortium name="US DOE Joint Genome Institute (JGI-PGF)"/>
            <person name="Lucas S."/>
            <person name="Copeland A."/>
            <person name="Lapidus A."/>
            <person name="Bruce D."/>
            <person name="Goodwin L."/>
            <person name="Pitluck S."/>
            <person name="Kyrpides N."/>
            <person name="Mavromatis K."/>
            <person name="Detter J.C."/>
            <person name="Han C."/>
            <person name="Land M."/>
            <person name="Hauser L."/>
            <person name="Markowitz V."/>
            <person name="Cheng J.-F."/>
            <person name="Hugenholtz P."/>
            <person name="Woyke T."/>
            <person name="Wu D."/>
            <person name="Pukall R."/>
            <person name="Wahrenburg C."/>
            <person name="Brambilla E."/>
            <person name="Klenk H.-P."/>
            <person name="Eisen J.A."/>
        </authorList>
    </citation>
    <scope>NUCLEOTIDE SEQUENCE [LARGE SCALE GENOMIC DNA]</scope>
    <source>
        <strain evidence="4">DSM 13965</strain>
    </source>
</reference>
<dbReference type="GO" id="GO:0008235">
    <property type="term" value="F:metalloexopeptidase activity"/>
    <property type="evidence" value="ECO:0007669"/>
    <property type="project" value="InterPro"/>
</dbReference>
<feature type="compositionally biased region" description="Low complexity" evidence="1">
    <location>
        <begin position="147"/>
        <end position="170"/>
    </location>
</feature>
<feature type="transmembrane region" description="Helical" evidence="2">
    <location>
        <begin position="97"/>
        <end position="116"/>
    </location>
</feature>
<dbReference type="EMBL" id="AENY02000003">
    <property type="protein sequence ID" value="EKP94379.1"/>
    <property type="molecule type" value="Genomic_DNA"/>
</dbReference>
<proteinExistence type="predicted"/>
<accession>K6Q0F3</accession>
<keyword evidence="5" id="KW-1185">Reference proteome</keyword>
<evidence type="ECO:0000256" key="2">
    <source>
        <dbReference type="SAM" id="Phobius"/>
    </source>
</evidence>
<dbReference type="PANTHER" id="PTHR12147:SF26">
    <property type="entry name" value="PEPTIDASE M28 DOMAIN-CONTAINING PROTEIN"/>
    <property type="match status" value="1"/>
</dbReference>
<feature type="transmembrane region" description="Helical" evidence="2">
    <location>
        <begin position="240"/>
        <end position="259"/>
    </location>
</feature>